<feature type="compositionally biased region" description="Pro residues" evidence="1">
    <location>
        <begin position="266"/>
        <end position="279"/>
    </location>
</feature>
<sequence length="421" mass="43074">MSDTPRNPLSPAAVRSLLNAATRLRQQGDIRRARILLRALATQHPNNPWVWRALADVAENEQERRAALRRIVALVRSTATPGAAPAEPSSTMAQPPPPASSSASVASMPATQPGAAPRDSATAPTASLPPSPPALPSSPGAPRITPPAPASLSTASAGASSAPAERTIPPQPTPTAPLSFSRYNWIGIAAIGASLLIVAALLTNARFPGGAIRPTSTLILATPEPVGGPASSTPSPNLPASSLTTVPATPAALRESPVATIAPTGAPSPPATLTPLPTSTPLPTLPVGTVILRDAWTLTLLRPDHTLVLNGAIGSRQPDGRFVLALVAVGNGGDAAIPAPPELFVLIDDQGNRYLPEPALSTLYLETFGRGRYGDFSLDEAIPPRIGQVSVPVIFDVPVGARGLTLHLGDSVAGWPVLGLP</sequence>
<keyword evidence="2" id="KW-0812">Transmembrane</keyword>
<evidence type="ECO:0000313" key="3">
    <source>
        <dbReference type="EMBL" id="ABU56663.1"/>
    </source>
</evidence>
<accession>A7NF83</accession>
<evidence type="ECO:0000256" key="2">
    <source>
        <dbReference type="SAM" id="Phobius"/>
    </source>
</evidence>
<dbReference type="HOGENOM" id="CLU_782656_0_0_0"/>
<keyword evidence="2" id="KW-0472">Membrane</keyword>
<feature type="region of interest" description="Disordered" evidence="1">
    <location>
        <begin position="225"/>
        <end position="244"/>
    </location>
</feature>
<dbReference type="OrthoDB" id="153320at2"/>
<dbReference type="eggNOG" id="ENOG50349SM">
    <property type="taxonomic scope" value="Bacteria"/>
</dbReference>
<feature type="region of interest" description="Disordered" evidence="1">
    <location>
        <begin position="260"/>
        <end position="279"/>
    </location>
</feature>
<dbReference type="EMBL" id="CP000804">
    <property type="protein sequence ID" value="ABU56663.1"/>
    <property type="molecule type" value="Genomic_DNA"/>
</dbReference>
<protein>
    <recommendedName>
        <fullName evidence="5">Tetratricopeptide TPR_2 repeat protein</fullName>
    </recommendedName>
</protein>
<evidence type="ECO:0008006" key="5">
    <source>
        <dbReference type="Google" id="ProtNLM"/>
    </source>
</evidence>
<reference evidence="3 4" key="1">
    <citation type="submission" date="2007-08" db="EMBL/GenBank/DDBJ databases">
        <title>Complete sequence of Roseiflexus castenholzii DSM 13941.</title>
        <authorList>
            <consortium name="US DOE Joint Genome Institute"/>
            <person name="Copeland A."/>
            <person name="Lucas S."/>
            <person name="Lapidus A."/>
            <person name="Barry K."/>
            <person name="Glavina del Rio T."/>
            <person name="Dalin E."/>
            <person name="Tice H."/>
            <person name="Pitluck S."/>
            <person name="Thompson L.S."/>
            <person name="Brettin T."/>
            <person name="Bruce D."/>
            <person name="Detter J.C."/>
            <person name="Han C."/>
            <person name="Tapia R."/>
            <person name="Schmutz J."/>
            <person name="Larimer F."/>
            <person name="Land M."/>
            <person name="Hauser L."/>
            <person name="Kyrpides N."/>
            <person name="Mikhailova N."/>
            <person name="Bryant D.A."/>
            <person name="Hanada S."/>
            <person name="Tsukatani Y."/>
            <person name="Richardson P."/>
        </authorList>
    </citation>
    <scope>NUCLEOTIDE SEQUENCE [LARGE SCALE GENOMIC DNA]</scope>
    <source>
        <strain evidence="4">DSM 13941 / HLO8</strain>
    </source>
</reference>
<proteinExistence type="predicted"/>
<feature type="compositionally biased region" description="Low complexity" evidence="1">
    <location>
        <begin position="100"/>
        <end position="111"/>
    </location>
</feature>
<evidence type="ECO:0000313" key="4">
    <source>
        <dbReference type="Proteomes" id="UP000000263"/>
    </source>
</evidence>
<dbReference type="SUPFAM" id="SSF48452">
    <property type="entry name" value="TPR-like"/>
    <property type="match status" value="1"/>
</dbReference>
<dbReference type="Gene3D" id="1.25.40.10">
    <property type="entry name" value="Tetratricopeptide repeat domain"/>
    <property type="match status" value="1"/>
</dbReference>
<dbReference type="Proteomes" id="UP000000263">
    <property type="component" value="Chromosome"/>
</dbReference>
<keyword evidence="4" id="KW-1185">Reference proteome</keyword>
<keyword evidence="2" id="KW-1133">Transmembrane helix</keyword>
<dbReference type="AlphaFoldDB" id="A7NF83"/>
<dbReference type="KEGG" id="rca:Rcas_0533"/>
<dbReference type="InterPro" id="IPR011990">
    <property type="entry name" value="TPR-like_helical_dom_sf"/>
</dbReference>
<feature type="region of interest" description="Disordered" evidence="1">
    <location>
        <begin position="81"/>
        <end position="176"/>
    </location>
</feature>
<feature type="transmembrane region" description="Helical" evidence="2">
    <location>
        <begin position="183"/>
        <end position="203"/>
    </location>
</feature>
<dbReference type="Pfam" id="PF13428">
    <property type="entry name" value="TPR_14"/>
    <property type="match status" value="1"/>
</dbReference>
<organism evidence="3 4">
    <name type="scientific">Roseiflexus castenholzii (strain DSM 13941 / HLO8)</name>
    <dbReference type="NCBI Taxonomy" id="383372"/>
    <lineage>
        <taxon>Bacteria</taxon>
        <taxon>Bacillati</taxon>
        <taxon>Chloroflexota</taxon>
        <taxon>Chloroflexia</taxon>
        <taxon>Chloroflexales</taxon>
        <taxon>Roseiflexineae</taxon>
        <taxon>Roseiflexaceae</taxon>
        <taxon>Roseiflexus</taxon>
    </lineage>
</organism>
<dbReference type="STRING" id="383372.Rcas_0533"/>
<gene>
    <name evidence="3" type="ordered locus">Rcas_0533</name>
</gene>
<evidence type="ECO:0000256" key="1">
    <source>
        <dbReference type="SAM" id="MobiDB-lite"/>
    </source>
</evidence>
<feature type="compositionally biased region" description="Polar residues" evidence="1">
    <location>
        <begin position="230"/>
        <end position="244"/>
    </location>
</feature>
<feature type="compositionally biased region" description="Low complexity" evidence="1">
    <location>
        <begin position="150"/>
        <end position="164"/>
    </location>
</feature>
<feature type="compositionally biased region" description="Pro residues" evidence="1">
    <location>
        <begin position="127"/>
        <end position="136"/>
    </location>
</feature>
<name>A7NF83_ROSCS</name>
<dbReference type="RefSeq" id="WP_012119094.1">
    <property type="nucleotide sequence ID" value="NC_009767.1"/>
</dbReference>